<reference evidence="14" key="1">
    <citation type="submission" date="2017-11" db="EMBL/GenBank/DDBJ databases">
        <title>The sensing device of the deep-sea amphipod.</title>
        <authorList>
            <person name="Kobayashi H."/>
            <person name="Nagahama T."/>
            <person name="Arai W."/>
            <person name="Sasagawa Y."/>
            <person name="Umeda M."/>
            <person name="Hayashi T."/>
            <person name="Nikaido I."/>
            <person name="Watanabe H."/>
            <person name="Oguri K."/>
            <person name="Kitazato H."/>
            <person name="Fujioka K."/>
            <person name="Kido Y."/>
            <person name="Takami H."/>
        </authorList>
    </citation>
    <scope>NUCLEOTIDE SEQUENCE</scope>
    <source>
        <tissue evidence="14">Whole body</tissue>
    </source>
</reference>
<dbReference type="InterPro" id="IPR017981">
    <property type="entry name" value="GPCR_2-like_7TM"/>
</dbReference>
<protein>
    <submittedName>
        <fullName evidence="14">Calcitonin receptor-like</fullName>
    </submittedName>
</protein>
<evidence type="ECO:0000256" key="10">
    <source>
        <dbReference type="SAM" id="MobiDB-lite"/>
    </source>
</evidence>
<evidence type="ECO:0000313" key="14">
    <source>
        <dbReference type="EMBL" id="LAC26219.1"/>
    </source>
</evidence>
<comment type="subcellular location">
    <subcellularLocation>
        <location evidence="1">Cell membrane</location>
        <topology evidence="1">Multi-pass membrane protein</topology>
    </subcellularLocation>
</comment>
<dbReference type="Pfam" id="PF00002">
    <property type="entry name" value="7tm_2"/>
    <property type="match status" value="1"/>
</dbReference>
<dbReference type="GO" id="GO:0007166">
    <property type="term" value="P:cell surface receptor signaling pathway"/>
    <property type="evidence" value="ECO:0007669"/>
    <property type="project" value="InterPro"/>
</dbReference>
<dbReference type="InterPro" id="IPR050332">
    <property type="entry name" value="GPCR_2"/>
</dbReference>
<dbReference type="PROSITE" id="PS50227">
    <property type="entry name" value="G_PROTEIN_RECEP_F2_3"/>
    <property type="match status" value="1"/>
</dbReference>
<organism evidence="14">
    <name type="scientific">Hirondellea gigas</name>
    <dbReference type="NCBI Taxonomy" id="1518452"/>
    <lineage>
        <taxon>Eukaryota</taxon>
        <taxon>Metazoa</taxon>
        <taxon>Ecdysozoa</taxon>
        <taxon>Arthropoda</taxon>
        <taxon>Crustacea</taxon>
        <taxon>Multicrustacea</taxon>
        <taxon>Malacostraca</taxon>
        <taxon>Eumalacostraca</taxon>
        <taxon>Peracarida</taxon>
        <taxon>Amphipoda</taxon>
        <taxon>Amphilochidea</taxon>
        <taxon>Lysianassida</taxon>
        <taxon>Lysianassidira</taxon>
        <taxon>Lysianassoidea</taxon>
        <taxon>Lysianassidae</taxon>
        <taxon>Hirondellea</taxon>
    </lineage>
</organism>
<keyword evidence="5 11" id="KW-1133">Transmembrane helix</keyword>
<dbReference type="SUPFAM" id="SSF81321">
    <property type="entry name" value="Family A G protein-coupled receptor-like"/>
    <property type="match status" value="1"/>
</dbReference>
<feature type="domain" description="G-protein coupled receptors family 2 profile 1" evidence="12">
    <location>
        <begin position="396"/>
        <end position="480"/>
    </location>
</feature>
<accession>A0A6A7G6V9</accession>
<feature type="transmembrane region" description="Helical" evidence="11">
    <location>
        <begin position="648"/>
        <end position="669"/>
    </location>
</feature>
<feature type="transmembrane region" description="Helical" evidence="11">
    <location>
        <begin position="717"/>
        <end position="740"/>
    </location>
</feature>
<feature type="transmembrane region" description="Helical" evidence="11">
    <location>
        <begin position="490"/>
        <end position="510"/>
    </location>
</feature>
<feature type="region of interest" description="Disordered" evidence="10">
    <location>
        <begin position="107"/>
        <end position="143"/>
    </location>
</feature>
<evidence type="ECO:0000256" key="5">
    <source>
        <dbReference type="ARBA" id="ARBA00022989"/>
    </source>
</evidence>
<dbReference type="PROSITE" id="PS50261">
    <property type="entry name" value="G_PROTEIN_RECEP_F2_4"/>
    <property type="match status" value="1"/>
</dbReference>
<feature type="region of interest" description="Disordered" evidence="10">
    <location>
        <begin position="769"/>
        <end position="825"/>
    </location>
</feature>
<dbReference type="InterPro" id="IPR036445">
    <property type="entry name" value="GPCR_2_extracell_dom_sf"/>
</dbReference>
<feature type="transmembrane region" description="Helical" evidence="11">
    <location>
        <begin position="690"/>
        <end position="711"/>
    </location>
</feature>
<dbReference type="PANTHER" id="PTHR45620">
    <property type="entry name" value="PDF RECEPTOR-LIKE PROTEIN-RELATED"/>
    <property type="match status" value="1"/>
</dbReference>
<evidence type="ECO:0000256" key="1">
    <source>
        <dbReference type="ARBA" id="ARBA00004651"/>
    </source>
</evidence>
<evidence type="ECO:0000256" key="11">
    <source>
        <dbReference type="SAM" id="Phobius"/>
    </source>
</evidence>
<dbReference type="Gene3D" id="1.20.1070.10">
    <property type="entry name" value="Rhodopsin 7-helix transmembrane proteins"/>
    <property type="match status" value="1"/>
</dbReference>
<dbReference type="PANTHER" id="PTHR45620:SF42">
    <property type="entry name" value="G-PROTEIN COUPLED RECEPTOR SEB-2"/>
    <property type="match status" value="1"/>
</dbReference>
<name>A0A6A7G6V9_9CRUS</name>
<keyword evidence="8 14" id="KW-0675">Receptor</keyword>
<feature type="transmembrane region" description="Helical" evidence="11">
    <location>
        <begin position="603"/>
        <end position="625"/>
    </location>
</feature>
<evidence type="ECO:0000259" key="12">
    <source>
        <dbReference type="PROSITE" id="PS50227"/>
    </source>
</evidence>
<dbReference type="InterPro" id="IPR001879">
    <property type="entry name" value="GPCR_2_extracellular_dom"/>
</dbReference>
<evidence type="ECO:0000256" key="2">
    <source>
        <dbReference type="ARBA" id="ARBA00005314"/>
    </source>
</evidence>
<dbReference type="Pfam" id="PF02793">
    <property type="entry name" value="HRM"/>
    <property type="match status" value="1"/>
</dbReference>
<dbReference type="Gene3D" id="4.10.1240.10">
    <property type="entry name" value="GPCR, family 2, extracellular hormone receptor domain"/>
    <property type="match status" value="1"/>
</dbReference>
<feature type="compositionally biased region" description="Polar residues" evidence="10">
    <location>
        <begin position="107"/>
        <end position="118"/>
    </location>
</feature>
<dbReference type="GO" id="GO:0007188">
    <property type="term" value="P:adenylate cyclase-modulating G protein-coupled receptor signaling pathway"/>
    <property type="evidence" value="ECO:0007669"/>
    <property type="project" value="TreeGrafter"/>
</dbReference>
<evidence type="ECO:0000256" key="3">
    <source>
        <dbReference type="ARBA" id="ARBA00022475"/>
    </source>
</evidence>
<comment type="similarity">
    <text evidence="2">Belongs to the G-protein coupled receptor 2 family.</text>
</comment>
<keyword evidence="7 11" id="KW-0472">Membrane</keyword>
<feature type="compositionally biased region" description="Basic and acidic residues" evidence="10">
    <location>
        <begin position="279"/>
        <end position="296"/>
    </location>
</feature>
<dbReference type="AlphaFoldDB" id="A0A6A7G6V9"/>
<evidence type="ECO:0000259" key="13">
    <source>
        <dbReference type="PROSITE" id="PS50261"/>
    </source>
</evidence>
<proteinExistence type="evidence at transcript level"/>
<evidence type="ECO:0000256" key="7">
    <source>
        <dbReference type="ARBA" id="ARBA00023136"/>
    </source>
</evidence>
<evidence type="ECO:0000256" key="9">
    <source>
        <dbReference type="ARBA" id="ARBA00023224"/>
    </source>
</evidence>
<dbReference type="EMBL" id="IACT01007100">
    <property type="protein sequence ID" value="LAC26219.1"/>
    <property type="molecule type" value="mRNA"/>
</dbReference>
<keyword evidence="3" id="KW-1003">Cell membrane</keyword>
<sequence length="825" mass="93146">MKFLDVQRCGRMNLIYIKKCSVIFLMLLLCVTAGNLTSDHKKENFVHTRLKTNEIKLENRILDLKTYENGLENKDRTVMRNIHREDSKSRNNVTSLQILDNLSEASGSHKQNTLNSGFDNFDMPSIHHSSMAENDNKRAPADNSATDYEFQVLITQLIIAENAKQKRDIRPKRNSSIIDDGREILSQYVNKKLSQDEDAFGSISSEESAEEIQISQYFSGREVDFSESSLYSPLESDKITSSETENPLFELSRALTSSQTISEKNLNESSMALNSSRNSNEKKSNSNEDSKAITSRDEKDAGSCRLGISIRSSLSVSDGVFARASCFWCYVFVAPHRKPRPLRLDYQLHGFLYENSSRLEWFDPSNTTTWATVAGSLLDPVEAGKLRDCCQEANICCEHMMEGEEVGDLSDHCPRTWDGWSCLPLSTAPGVTVPIKCPVHAYTGYPECYLHGKKRCGSDGEWGLKDSSEHTDYSSCSMKTFHLTNYSFELSANALSLLALTPAIFVLLYYKELRVHRFRMHLNFFIALWLRSFFKILELSLIKLPEILEESTLLEDNGSGCRVLTTLNKFALLSVWGWMLAESIYLYRLVARAFSRVTTIIPYMLGAWGGSTVLSLVWALCRALLEDYQCWLGDHKGDTLQLHLLTDVPIMIILLVNTVLLIYMAVLMYSQLRGRHTDDSDINRKALKAMLFLVPIFGAQFLLTAVAPIGIPCTGLQVYLVIVTALIGLQGLYVSIFCCYRENKVIKQLRRTKLVLQIRYLPFTLHQRGDDTGRPHTGVTGDGSTFEPQTTYSTVQSETVTEAPRTRHADEGVELMPLRGGNRDT</sequence>
<dbReference type="SUPFAM" id="SSF111418">
    <property type="entry name" value="Hormone receptor domain"/>
    <property type="match status" value="1"/>
</dbReference>
<evidence type="ECO:0000256" key="6">
    <source>
        <dbReference type="ARBA" id="ARBA00023040"/>
    </source>
</evidence>
<evidence type="ECO:0000256" key="4">
    <source>
        <dbReference type="ARBA" id="ARBA00022692"/>
    </source>
</evidence>
<keyword evidence="4 11" id="KW-0812">Transmembrane</keyword>
<dbReference type="SMART" id="SM00008">
    <property type="entry name" value="HormR"/>
    <property type="match status" value="1"/>
</dbReference>
<feature type="region of interest" description="Disordered" evidence="10">
    <location>
        <begin position="266"/>
        <end position="296"/>
    </location>
</feature>
<dbReference type="InterPro" id="IPR000832">
    <property type="entry name" value="GPCR_2_secretin-like"/>
</dbReference>
<dbReference type="GO" id="GO:0008528">
    <property type="term" value="F:G protein-coupled peptide receptor activity"/>
    <property type="evidence" value="ECO:0007669"/>
    <property type="project" value="TreeGrafter"/>
</dbReference>
<dbReference type="PRINTS" id="PR00249">
    <property type="entry name" value="GPCRSECRETIN"/>
</dbReference>
<dbReference type="GO" id="GO:0005886">
    <property type="term" value="C:plasma membrane"/>
    <property type="evidence" value="ECO:0007669"/>
    <property type="project" value="UniProtKB-SubCell"/>
</dbReference>
<keyword evidence="6" id="KW-0297">G-protein coupled receptor</keyword>
<evidence type="ECO:0000256" key="8">
    <source>
        <dbReference type="ARBA" id="ARBA00023170"/>
    </source>
</evidence>
<keyword evidence="9" id="KW-0807">Transducer</keyword>
<feature type="compositionally biased region" description="Polar residues" evidence="10">
    <location>
        <begin position="782"/>
        <end position="800"/>
    </location>
</feature>
<feature type="domain" description="G-protein coupled receptors family 2 profile 2" evidence="13">
    <location>
        <begin position="485"/>
        <end position="742"/>
    </location>
</feature>